<dbReference type="AlphaFoldDB" id="Q46N71"/>
<protein>
    <submittedName>
        <fullName evidence="3">Uncharacterized protein</fullName>
    </submittedName>
</protein>
<keyword evidence="2" id="KW-0812">Transmembrane</keyword>
<dbReference type="HOGENOM" id="CLU_2540159_0_0_4"/>
<keyword evidence="2" id="KW-1133">Transmembrane helix</keyword>
<gene>
    <name evidence="3" type="ordered locus">Reut_C6074</name>
</gene>
<reference evidence="3" key="1">
    <citation type="submission" date="2005-08" db="EMBL/GenBank/DDBJ databases">
        <title>Complete sequence of a megaplasmid of Ralstonia eutropha JMP134.</title>
        <authorList>
            <person name="Copeland A."/>
            <person name="Lucas S."/>
            <person name="Lapidus A."/>
            <person name="Barry K."/>
            <person name="Detter J.C."/>
            <person name="Glavina T."/>
            <person name="Hammon N."/>
            <person name="Israni S."/>
            <person name="Pitluck S."/>
            <person name="Goltsman E."/>
            <person name="Martinez M."/>
            <person name="Vergez L."/>
            <person name="Larimer F."/>
            <person name="Land M."/>
            <person name="Lykidis A."/>
            <person name="Richardson P."/>
        </authorList>
    </citation>
    <scope>NUCLEOTIDE SEQUENCE [LARGE SCALE GENOMIC DNA]</scope>
    <source>
        <strain evidence="3">JMP134</strain>
        <plasmid evidence="3">megaplasmid</plasmid>
    </source>
</reference>
<keyword evidence="3" id="KW-0614">Plasmid</keyword>
<sequence>MLASAISMSRYLPFVARACCVGAIVVIVAIVSRQVYLLNAADAGSAGEDEAPAAKMLIRCETVHSRLHSRHSPADPAQADELPRARCRES</sequence>
<feature type="transmembrane region" description="Helical" evidence="2">
    <location>
        <begin position="12"/>
        <end position="31"/>
    </location>
</feature>
<dbReference type="KEGG" id="reu:Reut_C6074"/>
<geneLocation type="plasmid" evidence="3">
    <name>megaplasmid</name>
</geneLocation>
<organism evidence="3">
    <name type="scientific">Cupriavidus pinatubonensis (strain JMP 134 / LMG 1197)</name>
    <name type="common">Cupriavidus necator (strain JMP 134)</name>
    <dbReference type="NCBI Taxonomy" id="264198"/>
    <lineage>
        <taxon>Bacteria</taxon>
        <taxon>Pseudomonadati</taxon>
        <taxon>Pseudomonadota</taxon>
        <taxon>Betaproteobacteria</taxon>
        <taxon>Burkholderiales</taxon>
        <taxon>Burkholderiaceae</taxon>
        <taxon>Cupriavidus</taxon>
    </lineage>
</organism>
<accession>Q46N71</accession>
<feature type="region of interest" description="Disordered" evidence="1">
    <location>
        <begin position="66"/>
        <end position="90"/>
    </location>
</feature>
<evidence type="ECO:0000256" key="1">
    <source>
        <dbReference type="SAM" id="MobiDB-lite"/>
    </source>
</evidence>
<evidence type="ECO:0000313" key="3">
    <source>
        <dbReference type="EMBL" id="AAZ65400.1"/>
    </source>
</evidence>
<keyword evidence="2" id="KW-0472">Membrane</keyword>
<feature type="compositionally biased region" description="Basic and acidic residues" evidence="1">
    <location>
        <begin position="81"/>
        <end position="90"/>
    </location>
</feature>
<evidence type="ECO:0000256" key="2">
    <source>
        <dbReference type="SAM" id="Phobius"/>
    </source>
</evidence>
<name>Q46N71_CUPPJ</name>
<proteinExistence type="predicted"/>
<dbReference type="EMBL" id="CP000092">
    <property type="protein sequence ID" value="AAZ65400.1"/>
    <property type="molecule type" value="Genomic_DNA"/>
</dbReference>